<dbReference type="Proteomes" id="UP000027138">
    <property type="component" value="Unassembled WGS sequence"/>
</dbReference>
<name>A0A067JJI8_JATCU</name>
<dbReference type="STRING" id="180498.A0A067JJI8"/>
<evidence type="ECO:0000313" key="3">
    <source>
        <dbReference type="Proteomes" id="UP000027138"/>
    </source>
</evidence>
<dbReference type="KEGG" id="jcu:105650695"/>
<dbReference type="PANTHER" id="PTHR33130">
    <property type="entry name" value="PUTATIVE (DUF1639)-RELATED"/>
    <property type="match status" value="1"/>
</dbReference>
<dbReference type="OrthoDB" id="769821at2759"/>
<accession>A0A067JJI8</accession>
<reference evidence="2 3" key="1">
    <citation type="journal article" date="2014" name="PLoS ONE">
        <title>Global Analysis of Gene Expression Profiles in Physic Nut (Jatropha curcas L.) Seedlings Exposed to Salt Stress.</title>
        <authorList>
            <person name="Zhang L."/>
            <person name="Zhang C."/>
            <person name="Wu P."/>
            <person name="Chen Y."/>
            <person name="Li M."/>
            <person name="Jiang H."/>
            <person name="Wu G."/>
        </authorList>
    </citation>
    <scope>NUCLEOTIDE SEQUENCE [LARGE SCALE GENOMIC DNA]</scope>
    <source>
        <strain evidence="3">cv. GZQX0401</strain>
        <tissue evidence="2">Young leaves</tissue>
    </source>
</reference>
<sequence>MAMPPPTPQQQPQQQERSKPLHNFSLPFLKWGQQRVLRCVKVSDDHRSSSSSIPNGFGFQSKPTNFDSSNNHNPNLIQQNHISSDLRLNGGAAAKRLKVSPLLEEERPPPNINDDAAAAAARPWNLRTRRAACKAPLRIEDKRNLESPKRILEIDSPNRIETSLVKRQSVEPVKERIKFSVPLSKTEIEQDFMEIARIRPPRRPKKRPRIVQKYLDSIFPGLWLAEVTPDSYKVPEVPES</sequence>
<evidence type="ECO:0000256" key="1">
    <source>
        <dbReference type="SAM" id="MobiDB-lite"/>
    </source>
</evidence>
<organism evidence="2 3">
    <name type="scientific">Jatropha curcas</name>
    <name type="common">Barbados nut</name>
    <dbReference type="NCBI Taxonomy" id="180498"/>
    <lineage>
        <taxon>Eukaryota</taxon>
        <taxon>Viridiplantae</taxon>
        <taxon>Streptophyta</taxon>
        <taxon>Embryophyta</taxon>
        <taxon>Tracheophyta</taxon>
        <taxon>Spermatophyta</taxon>
        <taxon>Magnoliopsida</taxon>
        <taxon>eudicotyledons</taxon>
        <taxon>Gunneridae</taxon>
        <taxon>Pentapetalae</taxon>
        <taxon>rosids</taxon>
        <taxon>fabids</taxon>
        <taxon>Malpighiales</taxon>
        <taxon>Euphorbiaceae</taxon>
        <taxon>Crotonoideae</taxon>
        <taxon>Jatropheae</taxon>
        <taxon>Jatropha</taxon>
    </lineage>
</organism>
<keyword evidence="3" id="KW-1185">Reference proteome</keyword>
<protein>
    <recommendedName>
        <fullName evidence="4">DUF1639 family protein</fullName>
    </recommendedName>
</protein>
<evidence type="ECO:0008006" key="4">
    <source>
        <dbReference type="Google" id="ProtNLM"/>
    </source>
</evidence>
<dbReference type="InterPro" id="IPR012438">
    <property type="entry name" value="DUF1639"/>
</dbReference>
<dbReference type="PANTHER" id="PTHR33130:SF43">
    <property type="entry name" value="OS01G0688600 PROTEIN"/>
    <property type="match status" value="1"/>
</dbReference>
<dbReference type="Pfam" id="PF07797">
    <property type="entry name" value="DUF1639"/>
    <property type="match status" value="1"/>
</dbReference>
<evidence type="ECO:0000313" key="2">
    <source>
        <dbReference type="EMBL" id="KDP20140.1"/>
    </source>
</evidence>
<dbReference type="AlphaFoldDB" id="A0A067JJI8"/>
<feature type="region of interest" description="Disordered" evidence="1">
    <location>
        <begin position="1"/>
        <end position="24"/>
    </location>
</feature>
<feature type="region of interest" description="Disordered" evidence="1">
    <location>
        <begin position="43"/>
        <end position="68"/>
    </location>
</feature>
<gene>
    <name evidence="2" type="ORF">JCGZ_05909</name>
</gene>
<dbReference type="EMBL" id="KK920209">
    <property type="protein sequence ID" value="KDP20140.1"/>
    <property type="molecule type" value="Genomic_DNA"/>
</dbReference>
<proteinExistence type="predicted"/>